<accession>A0A1Q3D0P2</accession>
<feature type="compositionally biased region" description="Low complexity" evidence="5">
    <location>
        <begin position="146"/>
        <end position="160"/>
    </location>
</feature>
<keyword evidence="2 4" id="KW-0863">Zinc-finger</keyword>
<evidence type="ECO:0000313" key="9">
    <source>
        <dbReference type="Proteomes" id="UP000187406"/>
    </source>
</evidence>
<evidence type="ECO:0000259" key="7">
    <source>
        <dbReference type="PROSITE" id="PS51038"/>
    </source>
</evidence>
<dbReference type="InterPro" id="IPR019787">
    <property type="entry name" value="Znf_PHD-finger"/>
</dbReference>
<keyword evidence="3" id="KW-0862">Zinc</keyword>
<feature type="region of interest" description="Disordered" evidence="5">
    <location>
        <begin position="533"/>
        <end position="582"/>
    </location>
</feature>
<feature type="region of interest" description="Disordered" evidence="5">
    <location>
        <begin position="461"/>
        <end position="488"/>
    </location>
</feature>
<dbReference type="STRING" id="3775.A0A1Q3D0P2"/>
<dbReference type="PROSITE" id="PS50016">
    <property type="entry name" value="ZF_PHD_2"/>
    <property type="match status" value="1"/>
</dbReference>
<evidence type="ECO:0000256" key="3">
    <source>
        <dbReference type="ARBA" id="ARBA00022833"/>
    </source>
</evidence>
<dbReference type="Pfam" id="PF01426">
    <property type="entry name" value="BAH"/>
    <property type="match status" value="1"/>
</dbReference>
<evidence type="ECO:0000256" key="5">
    <source>
        <dbReference type="SAM" id="MobiDB-lite"/>
    </source>
</evidence>
<comment type="caution">
    <text evidence="8">The sequence shown here is derived from an EMBL/GenBank/DDBJ whole genome shotgun (WGS) entry which is preliminary data.</text>
</comment>
<feature type="compositionally biased region" description="Basic and acidic residues" evidence="5">
    <location>
        <begin position="478"/>
        <end position="488"/>
    </location>
</feature>
<dbReference type="Pfam" id="PF25073">
    <property type="entry name" value="DUF7797"/>
    <property type="match status" value="1"/>
</dbReference>
<dbReference type="GO" id="GO:0003682">
    <property type="term" value="F:chromatin binding"/>
    <property type="evidence" value="ECO:0007669"/>
    <property type="project" value="InterPro"/>
</dbReference>
<feature type="compositionally biased region" description="Low complexity" evidence="5">
    <location>
        <begin position="205"/>
        <end position="216"/>
    </location>
</feature>
<dbReference type="InterPro" id="IPR043151">
    <property type="entry name" value="BAH_sf"/>
</dbReference>
<feature type="compositionally biased region" description="Polar residues" evidence="5">
    <location>
        <begin position="547"/>
        <end position="562"/>
    </location>
</feature>
<dbReference type="InParanoid" id="A0A1Q3D0P2"/>
<gene>
    <name evidence="8" type="ORF">CFOL_v3_29297</name>
</gene>
<dbReference type="PROSITE" id="PS51038">
    <property type="entry name" value="BAH"/>
    <property type="match status" value="1"/>
</dbReference>
<feature type="region of interest" description="Disordered" evidence="5">
    <location>
        <begin position="144"/>
        <end position="165"/>
    </location>
</feature>
<sequence>MDLTESEATPRVAGEKRPRQEEEEDGGEGESVGPPVANKKKGRRVEEEMRKVAEIVLVLSGLGRIRGGRVPTKAEVELMGEARARLAEMCEGLRPRDVVGKDEIEAVLEDLGLNGKLKPGFLTSKLSVSDKFLLSKRKMEESKKFAAPSATYPSTPSPTSFGSAVENRGTSHIVRTFPSDRSSQSPMASGGFPVSSPLVHLPATTSSSLSYQSPTSEGRASTVSSGLASGHLGRESSSLALPRVERLQHKVEGGSNGSHAPQVHVSANLSTNHPLVNAPTWSVHPQPASSVKAGSENKIPNHNHVMVEGSTDLSVSRVASQAPRDQTFRPFITQTSSGNLPITNQPLQGMNFVQASSFSNNSNEISKIVQRVLKPRLPEHPTWNPPSREYMNKALTCQSCRTTINDVESVLLCDACEKGFHLKCIPNLKGIPRGAEWHCIRCMSLSHGKPLPPKYGRVMRSASAPKLPSNPTEIQSPSDKKVGTSDPKVNEQKITLKGSSELQSPAVSGTLTGSIGESVSNLNIPKASILQENSSSLSGKDVDQRSTQHTQVTDSQTVSESDLQPPVITSGAVSNKSDQMQSSCNYQDNGDCTLRSDIKQDEQDVLQESPVESSGPFIEVAKGGLSDSLQSGEWIGEVFQIVDGRKFYQSCCIDGRTYKLQDHALYRTSHDKLIPSKLKGMWEDSKTGSKWVIVNRCYYPDDLPESAVLPSTPENSEVYESNNDSTVAASLIQSPCDILPPSKFNEMSERRNQLGTEPNQGSVPVFLCRWLYDELKQSFQPVST</sequence>
<dbReference type="FunCoup" id="A0A1Q3D0P2">
    <property type="interactions" value="1373"/>
</dbReference>
<dbReference type="EMBL" id="BDDD01003709">
    <property type="protein sequence ID" value="GAV85863.1"/>
    <property type="molecule type" value="Genomic_DNA"/>
</dbReference>
<dbReference type="InterPro" id="IPR011011">
    <property type="entry name" value="Znf_FYVE_PHD"/>
</dbReference>
<dbReference type="Gene3D" id="2.30.30.1150">
    <property type="match status" value="1"/>
</dbReference>
<dbReference type="CDD" id="cd04370">
    <property type="entry name" value="BAH"/>
    <property type="match status" value="1"/>
</dbReference>
<dbReference type="PANTHER" id="PTHR47527:SF3">
    <property type="entry name" value="RING_FYVE_PHD ZINC FINGER SUPERFAMILY PROTEIN"/>
    <property type="match status" value="1"/>
</dbReference>
<evidence type="ECO:0000256" key="4">
    <source>
        <dbReference type="PROSITE-ProRule" id="PRU00146"/>
    </source>
</evidence>
<keyword evidence="9" id="KW-1185">Reference proteome</keyword>
<dbReference type="InterPro" id="IPR001025">
    <property type="entry name" value="BAH_dom"/>
</dbReference>
<feature type="region of interest" description="Disordered" evidence="5">
    <location>
        <begin position="1"/>
        <end position="46"/>
    </location>
</feature>
<dbReference type="Pfam" id="PF00628">
    <property type="entry name" value="PHD"/>
    <property type="match status" value="1"/>
</dbReference>
<organism evidence="8 9">
    <name type="scientific">Cephalotus follicularis</name>
    <name type="common">Albany pitcher plant</name>
    <dbReference type="NCBI Taxonomy" id="3775"/>
    <lineage>
        <taxon>Eukaryota</taxon>
        <taxon>Viridiplantae</taxon>
        <taxon>Streptophyta</taxon>
        <taxon>Embryophyta</taxon>
        <taxon>Tracheophyta</taxon>
        <taxon>Spermatophyta</taxon>
        <taxon>Magnoliopsida</taxon>
        <taxon>eudicotyledons</taxon>
        <taxon>Gunneridae</taxon>
        <taxon>Pentapetalae</taxon>
        <taxon>rosids</taxon>
        <taxon>fabids</taxon>
        <taxon>Oxalidales</taxon>
        <taxon>Cephalotaceae</taxon>
        <taxon>Cephalotus</taxon>
    </lineage>
</organism>
<dbReference type="InterPro" id="IPR019786">
    <property type="entry name" value="Zinc_finger_PHD-type_CS"/>
</dbReference>
<feature type="compositionally biased region" description="Polar residues" evidence="5">
    <location>
        <begin position="571"/>
        <end position="582"/>
    </location>
</feature>
<dbReference type="SMART" id="SM00249">
    <property type="entry name" value="PHD"/>
    <property type="match status" value="1"/>
</dbReference>
<feature type="domain" description="BAH" evidence="7">
    <location>
        <begin position="656"/>
        <end position="783"/>
    </location>
</feature>
<dbReference type="GO" id="GO:0008270">
    <property type="term" value="F:zinc ion binding"/>
    <property type="evidence" value="ECO:0007669"/>
    <property type="project" value="UniProtKB-KW"/>
</dbReference>
<dbReference type="SUPFAM" id="SSF57903">
    <property type="entry name" value="FYVE/PHD zinc finger"/>
    <property type="match status" value="1"/>
</dbReference>
<dbReference type="InterPro" id="IPR001965">
    <property type="entry name" value="Znf_PHD"/>
</dbReference>
<dbReference type="InterPro" id="IPR056699">
    <property type="entry name" value="DUF7797"/>
</dbReference>
<feature type="region of interest" description="Disordered" evidence="5">
    <location>
        <begin position="175"/>
        <end position="194"/>
    </location>
</feature>
<dbReference type="Proteomes" id="UP000187406">
    <property type="component" value="Unassembled WGS sequence"/>
</dbReference>
<feature type="region of interest" description="Disordered" evidence="5">
    <location>
        <begin position="205"/>
        <end position="240"/>
    </location>
</feature>
<dbReference type="PROSITE" id="PS01359">
    <property type="entry name" value="ZF_PHD_1"/>
    <property type="match status" value="1"/>
</dbReference>
<name>A0A1Q3D0P2_CEPFO</name>
<dbReference type="Gene3D" id="2.30.30.490">
    <property type="match status" value="1"/>
</dbReference>
<feature type="domain" description="PHD-type" evidence="6">
    <location>
        <begin position="394"/>
        <end position="445"/>
    </location>
</feature>
<dbReference type="AlphaFoldDB" id="A0A1Q3D0P2"/>
<dbReference type="SMART" id="SM00439">
    <property type="entry name" value="BAH"/>
    <property type="match status" value="1"/>
</dbReference>
<dbReference type="OrthoDB" id="787137at2759"/>
<feature type="compositionally biased region" description="Polar residues" evidence="5">
    <location>
        <begin position="218"/>
        <end position="227"/>
    </location>
</feature>
<evidence type="ECO:0000256" key="2">
    <source>
        <dbReference type="ARBA" id="ARBA00022771"/>
    </source>
</evidence>
<dbReference type="PANTHER" id="PTHR47527">
    <property type="entry name" value="RING/FYVE/PHD ZINC FINGER SUPERFAMILY PROTEIN"/>
    <property type="match status" value="1"/>
</dbReference>
<reference evidence="9" key="1">
    <citation type="submission" date="2016-04" db="EMBL/GenBank/DDBJ databases">
        <title>Cephalotus genome sequencing.</title>
        <authorList>
            <person name="Fukushima K."/>
            <person name="Hasebe M."/>
            <person name="Fang X."/>
        </authorList>
    </citation>
    <scope>NUCLEOTIDE SEQUENCE [LARGE SCALE GENOMIC DNA]</scope>
    <source>
        <strain evidence="9">cv. St1</strain>
    </source>
</reference>
<evidence type="ECO:0000256" key="1">
    <source>
        <dbReference type="ARBA" id="ARBA00022723"/>
    </source>
</evidence>
<keyword evidence="1" id="KW-0479">Metal-binding</keyword>
<evidence type="ECO:0000313" key="8">
    <source>
        <dbReference type="EMBL" id="GAV85863.1"/>
    </source>
</evidence>
<proteinExistence type="predicted"/>
<protein>
    <submittedName>
        <fullName evidence="8">BAH domain-containing protein</fullName>
    </submittedName>
</protein>
<evidence type="ECO:0000259" key="6">
    <source>
        <dbReference type="PROSITE" id="PS50016"/>
    </source>
</evidence>